<gene>
    <name evidence="1" type="ORF">ANE_LOCUS3190</name>
</gene>
<comment type="caution">
    <text evidence="1">The sequence shown here is derived from an EMBL/GenBank/DDBJ whole genome shotgun (WGS) entry which is preliminary data.</text>
</comment>
<organism evidence="1 2">
    <name type="scientific">Arabis nemorensis</name>
    <dbReference type="NCBI Taxonomy" id="586526"/>
    <lineage>
        <taxon>Eukaryota</taxon>
        <taxon>Viridiplantae</taxon>
        <taxon>Streptophyta</taxon>
        <taxon>Embryophyta</taxon>
        <taxon>Tracheophyta</taxon>
        <taxon>Spermatophyta</taxon>
        <taxon>Magnoliopsida</taxon>
        <taxon>eudicotyledons</taxon>
        <taxon>Gunneridae</taxon>
        <taxon>Pentapetalae</taxon>
        <taxon>rosids</taxon>
        <taxon>malvids</taxon>
        <taxon>Brassicales</taxon>
        <taxon>Brassicaceae</taxon>
        <taxon>Arabideae</taxon>
        <taxon>Arabis</taxon>
    </lineage>
</organism>
<sequence length="80" mass="9011">MALESDALCKMFSVYNFLNGTQYELLSCHAEAQEHLVIAVPHVKTSTEMAKIVRTLFFGEIYGEDVRRNGWIVGTMKSSP</sequence>
<evidence type="ECO:0000313" key="2">
    <source>
        <dbReference type="Proteomes" id="UP000489600"/>
    </source>
</evidence>
<evidence type="ECO:0000313" key="1">
    <source>
        <dbReference type="EMBL" id="VVA92745.1"/>
    </source>
</evidence>
<name>A0A565AW32_9BRAS</name>
<keyword evidence="2" id="KW-1185">Reference proteome</keyword>
<reference evidence="1" key="1">
    <citation type="submission" date="2019-07" db="EMBL/GenBank/DDBJ databases">
        <authorList>
            <person name="Dittberner H."/>
        </authorList>
    </citation>
    <scope>NUCLEOTIDE SEQUENCE [LARGE SCALE GENOMIC DNA]</scope>
</reference>
<dbReference type="Proteomes" id="UP000489600">
    <property type="component" value="Unassembled WGS sequence"/>
</dbReference>
<protein>
    <submittedName>
        <fullName evidence="1">Uncharacterized protein</fullName>
    </submittedName>
</protein>
<dbReference type="AlphaFoldDB" id="A0A565AW32"/>
<proteinExistence type="predicted"/>
<dbReference type="EMBL" id="CABITT030000001">
    <property type="protein sequence ID" value="VVA92745.1"/>
    <property type="molecule type" value="Genomic_DNA"/>
</dbReference>
<accession>A0A565AW32</accession>